<proteinExistence type="predicted"/>
<keyword evidence="2" id="KW-0396">Initiation factor</keyword>
<reference evidence="5" key="1">
    <citation type="submission" date="2023-10" db="EMBL/GenBank/DDBJ databases">
        <authorList>
            <person name="Chen Y."/>
            <person name="Shah S."/>
            <person name="Dougan E. K."/>
            <person name="Thang M."/>
            <person name="Chan C."/>
        </authorList>
    </citation>
    <scope>NUCLEOTIDE SEQUENCE [LARGE SCALE GENOMIC DNA]</scope>
</reference>
<keyword evidence="6" id="KW-1185">Reference proteome</keyword>
<feature type="non-terminal residue" evidence="5">
    <location>
        <position position="121"/>
    </location>
</feature>
<comment type="caution">
    <text evidence="5">The sequence shown here is derived from an EMBL/GenBank/DDBJ whole genome shotgun (WGS) entry which is preliminary data.</text>
</comment>
<evidence type="ECO:0000256" key="2">
    <source>
        <dbReference type="ARBA" id="ARBA00022540"/>
    </source>
</evidence>
<keyword evidence="4" id="KW-0648">Protein biosynthesis</keyword>
<sequence length="121" mass="14019">MTLGMVIVTFDTAEDADNAATALDGMSLDKSHTFKVVKMDKFDEIVNRDEDSTFRAVKSLSTFSRCDFREWLTDAKCREQLLMRYQAETEIYWHDTMNGQPLLCYGGEREKAAGKIWCDWR</sequence>
<dbReference type="EMBL" id="CAUYUJ010020668">
    <property type="protein sequence ID" value="CAK0899790.1"/>
    <property type="molecule type" value="Genomic_DNA"/>
</dbReference>
<name>A0ABN9XMP5_9DINO</name>
<evidence type="ECO:0000256" key="1">
    <source>
        <dbReference type="ARBA" id="ARBA00022490"/>
    </source>
</evidence>
<evidence type="ECO:0008006" key="7">
    <source>
        <dbReference type="Google" id="ProtNLM"/>
    </source>
</evidence>
<keyword evidence="3" id="KW-0694">RNA-binding</keyword>
<evidence type="ECO:0000313" key="5">
    <source>
        <dbReference type="EMBL" id="CAK0899790.1"/>
    </source>
</evidence>
<protein>
    <recommendedName>
        <fullName evidence="7">RRM domain-containing protein</fullName>
    </recommendedName>
</protein>
<dbReference type="InterPro" id="IPR011400">
    <property type="entry name" value="EIF3B"/>
</dbReference>
<dbReference type="Gene3D" id="3.30.70.330">
    <property type="match status" value="1"/>
</dbReference>
<gene>
    <name evidence="5" type="ORF">PCOR1329_LOCUS77227</name>
</gene>
<dbReference type="PANTHER" id="PTHR14068:SF0">
    <property type="entry name" value="EUKARYOTIC TRANSLATION INITIATION FACTOR 3 SUBUNIT B"/>
    <property type="match status" value="1"/>
</dbReference>
<organism evidence="5 6">
    <name type="scientific">Prorocentrum cordatum</name>
    <dbReference type="NCBI Taxonomy" id="2364126"/>
    <lineage>
        <taxon>Eukaryota</taxon>
        <taxon>Sar</taxon>
        <taxon>Alveolata</taxon>
        <taxon>Dinophyceae</taxon>
        <taxon>Prorocentrales</taxon>
        <taxon>Prorocentraceae</taxon>
        <taxon>Prorocentrum</taxon>
    </lineage>
</organism>
<dbReference type="PANTHER" id="PTHR14068">
    <property type="entry name" value="EUKARYOTIC TRANSLATION INITIATION FACTOR 3 EIF3 -RELATED"/>
    <property type="match status" value="1"/>
</dbReference>
<evidence type="ECO:0000313" key="6">
    <source>
        <dbReference type="Proteomes" id="UP001189429"/>
    </source>
</evidence>
<evidence type="ECO:0000256" key="4">
    <source>
        <dbReference type="ARBA" id="ARBA00022917"/>
    </source>
</evidence>
<evidence type="ECO:0000256" key="3">
    <source>
        <dbReference type="ARBA" id="ARBA00022884"/>
    </source>
</evidence>
<accession>A0ABN9XMP5</accession>
<keyword evidence="1" id="KW-0963">Cytoplasm</keyword>
<dbReference type="Proteomes" id="UP001189429">
    <property type="component" value="Unassembled WGS sequence"/>
</dbReference>
<dbReference type="InterPro" id="IPR012677">
    <property type="entry name" value="Nucleotide-bd_a/b_plait_sf"/>
</dbReference>